<dbReference type="InterPro" id="IPR014825">
    <property type="entry name" value="DNA_alkylation"/>
</dbReference>
<dbReference type="PANTHER" id="PTHR34070">
    <property type="entry name" value="ARMADILLO-TYPE FOLD"/>
    <property type="match status" value="1"/>
</dbReference>
<evidence type="ECO:0000313" key="2">
    <source>
        <dbReference type="Proteomes" id="UP000231246"/>
    </source>
</evidence>
<dbReference type="CDD" id="cd06561">
    <property type="entry name" value="AlkD_like"/>
    <property type="match status" value="1"/>
</dbReference>
<comment type="caution">
    <text evidence="1">The sequence shown here is derived from an EMBL/GenBank/DDBJ whole genome shotgun (WGS) entry which is preliminary data.</text>
</comment>
<proteinExistence type="predicted"/>
<gene>
    <name evidence="1" type="ORF">COW99_01560</name>
</gene>
<dbReference type="Gene3D" id="1.25.10.90">
    <property type="match status" value="1"/>
</dbReference>
<evidence type="ECO:0000313" key="1">
    <source>
        <dbReference type="EMBL" id="PIP61892.1"/>
    </source>
</evidence>
<accession>A0A2H0BW32</accession>
<dbReference type="PANTHER" id="PTHR34070:SF1">
    <property type="entry name" value="DNA ALKYLATION REPAIR PROTEIN"/>
    <property type="match status" value="1"/>
</dbReference>
<dbReference type="InterPro" id="IPR016024">
    <property type="entry name" value="ARM-type_fold"/>
</dbReference>
<reference evidence="1 2" key="1">
    <citation type="submission" date="2017-09" db="EMBL/GenBank/DDBJ databases">
        <title>Depth-based differentiation of microbial function through sediment-hosted aquifers and enrichment of novel symbionts in the deep terrestrial subsurface.</title>
        <authorList>
            <person name="Probst A.J."/>
            <person name="Ladd B."/>
            <person name="Jarett J.K."/>
            <person name="Geller-Mcgrath D.E."/>
            <person name="Sieber C.M."/>
            <person name="Emerson J.B."/>
            <person name="Anantharaman K."/>
            <person name="Thomas B.C."/>
            <person name="Malmstrom R."/>
            <person name="Stieglmeier M."/>
            <person name="Klingl A."/>
            <person name="Woyke T."/>
            <person name="Ryan C.M."/>
            <person name="Banfield J.F."/>
        </authorList>
    </citation>
    <scope>NUCLEOTIDE SEQUENCE [LARGE SCALE GENOMIC DNA]</scope>
    <source>
        <strain evidence="1">CG22_combo_CG10-13_8_21_14_all_38_20</strain>
    </source>
</reference>
<evidence type="ECO:0008006" key="3">
    <source>
        <dbReference type="Google" id="ProtNLM"/>
    </source>
</evidence>
<sequence length="235" mass="27838">MNSYHRQLLVNIQKNSRREDLSLHNSQKYCGTSDKFYNLKTEIKRQAAKEFFRKYLDLSFDEYIELLDSLNTGKSYEEKTIASMILCLYKNNKEHIGPEHLDKWLENLEGWAEIDSLCQSSFGADEILLKWNSWEKALITFSRSDFISKRRASLVLLVKPVRDAKNDKLFSLALENIDKLKKEKDILITKAISWLLRDMIKNYRNEVRHYLKENRETLPKIAIREVTRKLETGKK</sequence>
<dbReference type="AlphaFoldDB" id="A0A2H0BW32"/>
<protein>
    <recommendedName>
        <fullName evidence="3">DNA alkylation repair protein</fullName>
    </recommendedName>
</protein>
<dbReference type="Pfam" id="PF08713">
    <property type="entry name" value="DNA_alkylation"/>
    <property type="match status" value="1"/>
</dbReference>
<dbReference type="SUPFAM" id="SSF48371">
    <property type="entry name" value="ARM repeat"/>
    <property type="match status" value="1"/>
</dbReference>
<organism evidence="1 2">
    <name type="scientific">Candidatus Roizmanbacteria bacterium CG22_combo_CG10-13_8_21_14_all_38_20</name>
    <dbReference type="NCBI Taxonomy" id="1974862"/>
    <lineage>
        <taxon>Bacteria</taxon>
        <taxon>Candidatus Roizmaniibacteriota</taxon>
    </lineage>
</organism>
<dbReference type="EMBL" id="PCTA01000010">
    <property type="protein sequence ID" value="PIP61892.1"/>
    <property type="molecule type" value="Genomic_DNA"/>
</dbReference>
<name>A0A2H0BW32_9BACT</name>
<dbReference type="Proteomes" id="UP000231246">
    <property type="component" value="Unassembled WGS sequence"/>
</dbReference>